<evidence type="ECO:0000256" key="1">
    <source>
        <dbReference type="ARBA" id="ARBA00004123"/>
    </source>
</evidence>
<dbReference type="InterPro" id="IPR001356">
    <property type="entry name" value="HD"/>
</dbReference>
<feature type="domain" description="Homeobox" evidence="10">
    <location>
        <begin position="219"/>
        <end position="279"/>
    </location>
</feature>
<feature type="DNA-binding region" description="Homeobox" evidence="7">
    <location>
        <begin position="221"/>
        <end position="280"/>
    </location>
</feature>
<dbReference type="InterPro" id="IPR009057">
    <property type="entry name" value="Homeodomain-like_sf"/>
</dbReference>
<organism evidence="11 12">
    <name type="scientific">Zootermopsis nevadensis</name>
    <name type="common">Dampwood termite</name>
    <dbReference type="NCBI Taxonomy" id="136037"/>
    <lineage>
        <taxon>Eukaryota</taxon>
        <taxon>Metazoa</taxon>
        <taxon>Ecdysozoa</taxon>
        <taxon>Arthropoda</taxon>
        <taxon>Hexapoda</taxon>
        <taxon>Insecta</taxon>
        <taxon>Pterygota</taxon>
        <taxon>Neoptera</taxon>
        <taxon>Polyneoptera</taxon>
        <taxon>Dictyoptera</taxon>
        <taxon>Blattodea</taxon>
        <taxon>Blattoidea</taxon>
        <taxon>Termitoidae</taxon>
        <taxon>Termopsidae</taxon>
        <taxon>Zootermopsis</taxon>
    </lineage>
</organism>
<name>A0A067RI39_ZOONE</name>
<keyword evidence="6 7" id="KW-0539">Nucleus</keyword>
<dbReference type="FunFam" id="1.10.10.60:FF:000101">
    <property type="entry name" value="NK2 homeobox 8"/>
    <property type="match status" value="1"/>
</dbReference>
<keyword evidence="5 7" id="KW-0371">Homeobox</keyword>
<dbReference type="InterPro" id="IPR050394">
    <property type="entry name" value="Homeobox_NK-like"/>
</dbReference>
<dbReference type="GO" id="GO:0000978">
    <property type="term" value="F:RNA polymerase II cis-regulatory region sequence-specific DNA binding"/>
    <property type="evidence" value="ECO:0007669"/>
    <property type="project" value="TreeGrafter"/>
</dbReference>
<feature type="compositionally biased region" description="Basic and acidic residues" evidence="9">
    <location>
        <begin position="25"/>
        <end position="37"/>
    </location>
</feature>
<dbReference type="Proteomes" id="UP000027135">
    <property type="component" value="Unassembled WGS sequence"/>
</dbReference>
<evidence type="ECO:0000256" key="9">
    <source>
        <dbReference type="SAM" id="MobiDB-lite"/>
    </source>
</evidence>
<accession>A0A067RI39</accession>
<dbReference type="PROSITE" id="PS00027">
    <property type="entry name" value="HOMEOBOX_1"/>
    <property type="match status" value="1"/>
</dbReference>
<dbReference type="GO" id="GO:0005634">
    <property type="term" value="C:nucleus"/>
    <property type="evidence" value="ECO:0007669"/>
    <property type="project" value="UniProtKB-SubCell"/>
</dbReference>
<feature type="region of interest" description="Disordered" evidence="9">
    <location>
        <begin position="1"/>
        <end position="58"/>
    </location>
</feature>
<evidence type="ECO:0000256" key="3">
    <source>
        <dbReference type="ARBA" id="ARBA00022473"/>
    </source>
</evidence>
<evidence type="ECO:0000259" key="10">
    <source>
        <dbReference type="PROSITE" id="PS50071"/>
    </source>
</evidence>
<dbReference type="SMART" id="SM00389">
    <property type="entry name" value="HOX"/>
    <property type="match status" value="1"/>
</dbReference>
<evidence type="ECO:0000313" key="11">
    <source>
        <dbReference type="EMBL" id="KDR22658.1"/>
    </source>
</evidence>
<comment type="subcellular location">
    <subcellularLocation>
        <location evidence="1 7 8">Nucleus</location>
    </subcellularLocation>
</comment>
<evidence type="ECO:0000256" key="2">
    <source>
        <dbReference type="ARBA" id="ARBA00005661"/>
    </source>
</evidence>
<keyword evidence="3" id="KW-0217">Developmental protein</keyword>
<dbReference type="AlphaFoldDB" id="A0A067RI39"/>
<sequence length="551" mass="61563">MRRKKDTKYRKLKENGKETDDEGEETTKKQQNKEEKPPPPSQSLPSHHHSRQSSLSCNHNARSRNSVFEHPKNRWTILDQPADLVMKQRESYFKNQVTYITNVKKTWNFCKTGAHQQQVSPDSTSPSSLVPPDPSRCGPEQEPDLHSSSVSLDSFPPPPTSPANGPGPDSSSAVPSALMRTPLMGQDGEDHLMDTEEDDQESEGQHEAGTQGSGQPGGSKKRKRRVLFSKAQTYELERRFRQQRYLSAPEREHLASIIRLTPTQVKIWFQNHRYKTKRAQQEKGLHDPHGGHVGPGVTTLPSPRRVAVPVLVRDAKFRRTDDSQNKQRQFPEKTLRNCCLSRRTAVAYFRRLTEFRLGLHCCVSRLLVASSITSVLSPGGTESGSLTMNQRHARPGTERTVLLSLRGGQSTSFVYGQPAEGHPRSYNAEGVVQTSGPGWLRLPHCCGDIPAATTRKEWFRRQVQGGCDCPIVAGNPGYKKLDRRCSCYREREESGHPFASCEGSTEAGHRGYVCRLTEPGDGLDTPGSKGVRSLLSRFIPPANESLDNDDM</sequence>
<dbReference type="InterPro" id="IPR020479">
    <property type="entry name" value="HD_metazoa"/>
</dbReference>
<evidence type="ECO:0000256" key="8">
    <source>
        <dbReference type="RuleBase" id="RU000682"/>
    </source>
</evidence>
<protein>
    <submittedName>
        <fullName evidence="11">Homeobox protein Nkx-2.2</fullName>
    </submittedName>
</protein>
<proteinExistence type="inferred from homology"/>
<dbReference type="CDD" id="cd00086">
    <property type="entry name" value="homeodomain"/>
    <property type="match status" value="1"/>
</dbReference>
<dbReference type="InParanoid" id="A0A067RI39"/>
<reference evidence="11 12" key="1">
    <citation type="journal article" date="2014" name="Nat. Commun.">
        <title>Molecular traces of alternative social organization in a termite genome.</title>
        <authorList>
            <person name="Terrapon N."/>
            <person name="Li C."/>
            <person name="Robertson H.M."/>
            <person name="Ji L."/>
            <person name="Meng X."/>
            <person name="Booth W."/>
            <person name="Chen Z."/>
            <person name="Childers C.P."/>
            <person name="Glastad K.M."/>
            <person name="Gokhale K."/>
            <person name="Gowin J."/>
            <person name="Gronenberg W."/>
            <person name="Hermansen R.A."/>
            <person name="Hu H."/>
            <person name="Hunt B.G."/>
            <person name="Huylmans A.K."/>
            <person name="Khalil S.M."/>
            <person name="Mitchell R.D."/>
            <person name="Munoz-Torres M.C."/>
            <person name="Mustard J.A."/>
            <person name="Pan H."/>
            <person name="Reese J.T."/>
            <person name="Scharf M.E."/>
            <person name="Sun F."/>
            <person name="Vogel H."/>
            <person name="Xiao J."/>
            <person name="Yang W."/>
            <person name="Yang Z."/>
            <person name="Yang Z."/>
            <person name="Zhou J."/>
            <person name="Zhu J."/>
            <person name="Brent C.S."/>
            <person name="Elsik C.G."/>
            <person name="Goodisman M.A."/>
            <person name="Liberles D.A."/>
            <person name="Roe R.M."/>
            <person name="Vargo E.L."/>
            <person name="Vilcinskas A."/>
            <person name="Wang J."/>
            <person name="Bornberg-Bauer E."/>
            <person name="Korb J."/>
            <person name="Zhang G."/>
            <person name="Liebig J."/>
        </authorList>
    </citation>
    <scope>NUCLEOTIDE SEQUENCE [LARGE SCALE GENOMIC DNA]</scope>
    <source>
        <tissue evidence="11">Whole organism</tissue>
    </source>
</reference>
<dbReference type="EMBL" id="KK852498">
    <property type="protein sequence ID" value="KDR22658.1"/>
    <property type="molecule type" value="Genomic_DNA"/>
</dbReference>
<evidence type="ECO:0000256" key="7">
    <source>
        <dbReference type="PROSITE-ProRule" id="PRU00108"/>
    </source>
</evidence>
<comment type="similarity">
    <text evidence="2">Belongs to the NK-2 homeobox family.</text>
</comment>
<evidence type="ECO:0000313" key="12">
    <source>
        <dbReference type="Proteomes" id="UP000027135"/>
    </source>
</evidence>
<evidence type="ECO:0000256" key="5">
    <source>
        <dbReference type="ARBA" id="ARBA00023155"/>
    </source>
</evidence>
<evidence type="ECO:0000256" key="6">
    <source>
        <dbReference type="ARBA" id="ARBA00023242"/>
    </source>
</evidence>
<dbReference type="Gene3D" id="1.10.10.60">
    <property type="entry name" value="Homeodomain-like"/>
    <property type="match status" value="1"/>
</dbReference>
<feature type="region of interest" description="Disordered" evidence="9">
    <location>
        <begin position="116"/>
        <end position="225"/>
    </location>
</feature>
<dbReference type="SUPFAM" id="SSF46689">
    <property type="entry name" value="Homeodomain-like"/>
    <property type="match status" value="1"/>
</dbReference>
<dbReference type="GO" id="GO:0030154">
    <property type="term" value="P:cell differentiation"/>
    <property type="evidence" value="ECO:0007669"/>
    <property type="project" value="TreeGrafter"/>
</dbReference>
<dbReference type="PANTHER" id="PTHR24340">
    <property type="entry name" value="HOMEOBOX PROTEIN NKX"/>
    <property type="match status" value="1"/>
</dbReference>
<keyword evidence="12" id="KW-1185">Reference proteome</keyword>
<dbReference type="InterPro" id="IPR017970">
    <property type="entry name" value="Homeobox_CS"/>
</dbReference>
<dbReference type="STRING" id="136037.A0A067RI39"/>
<dbReference type="PRINTS" id="PR00024">
    <property type="entry name" value="HOMEOBOX"/>
</dbReference>
<feature type="compositionally biased region" description="Basic residues" evidence="9">
    <location>
        <begin position="1"/>
        <end position="11"/>
    </location>
</feature>
<dbReference type="eggNOG" id="KOG0842">
    <property type="taxonomic scope" value="Eukaryota"/>
</dbReference>
<dbReference type="GO" id="GO:0000981">
    <property type="term" value="F:DNA-binding transcription factor activity, RNA polymerase II-specific"/>
    <property type="evidence" value="ECO:0007669"/>
    <property type="project" value="InterPro"/>
</dbReference>
<evidence type="ECO:0000256" key="4">
    <source>
        <dbReference type="ARBA" id="ARBA00023125"/>
    </source>
</evidence>
<dbReference type="Pfam" id="PF00046">
    <property type="entry name" value="Homeodomain"/>
    <property type="match status" value="1"/>
</dbReference>
<feature type="region of interest" description="Disordered" evidence="9">
    <location>
        <begin position="283"/>
        <end position="302"/>
    </location>
</feature>
<gene>
    <name evidence="11" type="ORF">L798_12791</name>
</gene>
<keyword evidence="4 7" id="KW-0238">DNA-binding</keyword>
<feature type="compositionally biased region" description="Polar residues" evidence="9">
    <location>
        <begin position="116"/>
        <end position="128"/>
    </location>
</feature>
<dbReference type="PROSITE" id="PS50071">
    <property type="entry name" value="HOMEOBOX_2"/>
    <property type="match status" value="1"/>
</dbReference>
<dbReference type="PANTHER" id="PTHR24340:SF82">
    <property type="entry name" value="HOMEOBOX PROTEIN VND"/>
    <property type="match status" value="1"/>
</dbReference>